<dbReference type="STRING" id="211114.SAMN04489726_0716"/>
<dbReference type="AlphaFoldDB" id="A0A1G9RVJ4"/>
<organism evidence="1 2">
    <name type="scientific">Allokutzneria albata</name>
    <name type="common">Kibdelosporangium albatum</name>
    <dbReference type="NCBI Taxonomy" id="211114"/>
    <lineage>
        <taxon>Bacteria</taxon>
        <taxon>Bacillati</taxon>
        <taxon>Actinomycetota</taxon>
        <taxon>Actinomycetes</taxon>
        <taxon>Pseudonocardiales</taxon>
        <taxon>Pseudonocardiaceae</taxon>
        <taxon>Allokutzneria</taxon>
    </lineage>
</organism>
<accession>A0A1G9RVJ4</accession>
<protein>
    <submittedName>
        <fullName evidence="1">Uncharacterized protein</fullName>
    </submittedName>
</protein>
<dbReference type="EMBL" id="LT629701">
    <property type="protein sequence ID" value="SDM27251.1"/>
    <property type="molecule type" value="Genomic_DNA"/>
</dbReference>
<keyword evidence="2" id="KW-1185">Reference proteome</keyword>
<reference evidence="1 2" key="1">
    <citation type="submission" date="2016-10" db="EMBL/GenBank/DDBJ databases">
        <authorList>
            <person name="de Groot N.N."/>
        </authorList>
    </citation>
    <scope>NUCLEOTIDE SEQUENCE [LARGE SCALE GENOMIC DNA]</scope>
    <source>
        <strain evidence="1 2">DSM 44149</strain>
    </source>
</reference>
<sequence length="75" mass="8670">MIRPREPFVELPRFRWDKTDSAHIVEAKAIALRPRPASGIEYHDLSLKGAYGQRGDAFLLNTGDDFGYYPRPHER</sequence>
<name>A0A1G9RVJ4_ALLAB</name>
<dbReference type="Proteomes" id="UP000183376">
    <property type="component" value="Chromosome I"/>
</dbReference>
<evidence type="ECO:0000313" key="2">
    <source>
        <dbReference type="Proteomes" id="UP000183376"/>
    </source>
</evidence>
<gene>
    <name evidence="1" type="ORF">SAMN04489726_0716</name>
</gene>
<proteinExistence type="predicted"/>
<evidence type="ECO:0000313" key="1">
    <source>
        <dbReference type="EMBL" id="SDM27251.1"/>
    </source>
</evidence>